<proteinExistence type="predicted"/>
<reference evidence="2" key="1">
    <citation type="submission" date="2020-12" db="EMBL/GenBank/DDBJ databases">
        <title>Antrihabitans popcorni sp. nov. and Antrihabitans auranticaus sp. nov., isolated from a larva cave.</title>
        <authorList>
            <person name="Lee S.D."/>
            <person name="Kim I.S."/>
        </authorList>
    </citation>
    <scope>NUCLEOTIDE SEQUENCE</scope>
    <source>
        <strain evidence="2">YC3-6</strain>
    </source>
</reference>
<accession>A0A934NUS0</accession>
<dbReference type="InterPro" id="IPR018713">
    <property type="entry name" value="MPAB/Lcp_cat_dom"/>
</dbReference>
<dbReference type="AlphaFoldDB" id="A0A934NUS0"/>
<dbReference type="PANTHER" id="PTHR36151">
    <property type="entry name" value="BLR2777 PROTEIN"/>
    <property type="match status" value="1"/>
</dbReference>
<dbReference type="RefSeq" id="WP_199707366.1">
    <property type="nucleotide sequence ID" value="NZ_JAEMNV010000009.1"/>
</dbReference>
<name>A0A934NUS0_9NOCA</name>
<dbReference type="PANTHER" id="PTHR36151:SF3">
    <property type="entry name" value="ER-BOUND OXYGENASE MPAB_MPAB'_RUBBER OXYGENASE CATALYTIC DOMAIN-CONTAINING PROTEIN"/>
    <property type="match status" value="1"/>
</dbReference>
<sequence length="304" mass="34673">MREDYGFFGPDSVTWRIWTSPSTIIGFQRAITIETFDPFLSAAVDEQNGVRADIRHRMDRTGEYFEIVAVGDSKAAIEASELLLKVHSRAVGIEPVTGRRYNANNPDSQLWIHVTAWHSVLYCYEKYGPGRLSERDENQYWAECAIAAELQTCDPEKVPRSREAVREYFESMRKQLCMTEHSTEIAKLFLWPPLQRDTALIFPFTRLLSLATIATMPKWMRELGGFDQPNFFNLLIVPITRIVMWVTKPVALKMLLLKAFMPSIRPVWAKSLQGPPPLAPDIVTPAAARKRYGTSNPNLHSTAR</sequence>
<dbReference type="EMBL" id="JAEMNV010000009">
    <property type="protein sequence ID" value="MBJ8341906.1"/>
    <property type="molecule type" value="Genomic_DNA"/>
</dbReference>
<comment type="caution">
    <text evidence="2">The sequence shown here is derived from an EMBL/GenBank/DDBJ whole genome shotgun (WGS) entry which is preliminary data.</text>
</comment>
<organism evidence="2 3">
    <name type="scientific">Antrihabitans stalagmiti</name>
    <dbReference type="NCBI Taxonomy" id="2799499"/>
    <lineage>
        <taxon>Bacteria</taxon>
        <taxon>Bacillati</taxon>
        <taxon>Actinomycetota</taxon>
        <taxon>Actinomycetes</taxon>
        <taxon>Mycobacteriales</taxon>
        <taxon>Nocardiaceae</taxon>
        <taxon>Antrihabitans</taxon>
    </lineage>
</organism>
<feature type="domain" description="ER-bound oxygenase mpaB/mpaB'/Rubber oxygenase catalytic" evidence="1">
    <location>
        <begin position="15"/>
        <end position="228"/>
    </location>
</feature>
<dbReference type="Proteomes" id="UP000655868">
    <property type="component" value="Unassembled WGS sequence"/>
</dbReference>
<protein>
    <submittedName>
        <fullName evidence="2">DUF2236 domain-containing protein</fullName>
    </submittedName>
</protein>
<keyword evidence="3" id="KW-1185">Reference proteome</keyword>
<evidence type="ECO:0000313" key="3">
    <source>
        <dbReference type="Proteomes" id="UP000655868"/>
    </source>
</evidence>
<dbReference type="GO" id="GO:0016491">
    <property type="term" value="F:oxidoreductase activity"/>
    <property type="evidence" value="ECO:0007669"/>
    <property type="project" value="InterPro"/>
</dbReference>
<dbReference type="Pfam" id="PF09995">
    <property type="entry name" value="MPAB_Lcp_cat"/>
    <property type="match status" value="1"/>
</dbReference>
<evidence type="ECO:0000313" key="2">
    <source>
        <dbReference type="EMBL" id="MBJ8341906.1"/>
    </source>
</evidence>
<evidence type="ECO:0000259" key="1">
    <source>
        <dbReference type="Pfam" id="PF09995"/>
    </source>
</evidence>
<gene>
    <name evidence="2" type="ORF">JGU71_23755</name>
</gene>